<evidence type="ECO:0000313" key="1">
    <source>
        <dbReference type="EMBL" id="KIL96942.1"/>
    </source>
</evidence>
<evidence type="ECO:0000313" key="2">
    <source>
        <dbReference type="Proteomes" id="UP000031971"/>
    </source>
</evidence>
<sequence>MDKETEWRCSRCGKLLGILRDGRLHLRFARGHEFLVGFPATGVCRGCRTLNELPNPAALSSPPTAAVPTRR</sequence>
<reference evidence="1 2" key="1">
    <citation type="submission" date="2015-01" db="EMBL/GenBank/DDBJ databases">
        <title>Genome Sequence of Magnetospirillum magnetotacticum Strain MS-1.</title>
        <authorList>
            <person name="Marinov G.K."/>
            <person name="Smalley M.D."/>
            <person name="DeSalvo G."/>
        </authorList>
    </citation>
    <scope>NUCLEOTIDE SEQUENCE [LARGE SCALE GENOMIC DNA]</scope>
    <source>
        <strain evidence="1 2">MS-1</strain>
    </source>
</reference>
<dbReference type="STRING" id="272627.CCC_01435"/>
<name>A0A0C2U663_PARME</name>
<proteinExistence type="predicted"/>
<accession>A0A0C2U663</accession>
<keyword evidence="2" id="KW-1185">Reference proteome</keyword>
<dbReference type="OrthoDB" id="7646241at2"/>
<dbReference type="EMBL" id="JXSL01000033">
    <property type="protein sequence ID" value="KIL96942.1"/>
    <property type="molecule type" value="Genomic_DNA"/>
</dbReference>
<organism evidence="1 2">
    <name type="scientific">Paramagnetospirillum magnetotacticum MS-1</name>
    <dbReference type="NCBI Taxonomy" id="272627"/>
    <lineage>
        <taxon>Bacteria</taxon>
        <taxon>Pseudomonadati</taxon>
        <taxon>Pseudomonadota</taxon>
        <taxon>Alphaproteobacteria</taxon>
        <taxon>Rhodospirillales</taxon>
        <taxon>Magnetospirillaceae</taxon>
        <taxon>Paramagnetospirillum</taxon>
    </lineage>
</organism>
<dbReference type="AlphaFoldDB" id="A0A0C2U663"/>
<comment type="caution">
    <text evidence="1">The sequence shown here is derived from an EMBL/GenBank/DDBJ whole genome shotgun (WGS) entry which is preliminary data.</text>
</comment>
<dbReference type="Proteomes" id="UP000031971">
    <property type="component" value="Unassembled WGS sequence"/>
</dbReference>
<gene>
    <name evidence="1" type="ORF">CCC_01435</name>
</gene>
<protein>
    <submittedName>
        <fullName evidence="1">Uncharacterized protein</fullName>
    </submittedName>
</protein>
<dbReference type="RefSeq" id="WP_009870339.1">
    <property type="nucleotide sequence ID" value="NZ_JXSL01000033.1"/>
</dbReference>